<dbReference type="OrthoDB" id="342253at2157"/>
<dbReference type="CDD" id="cd00082">
    <property type="entry name" value="HisKA"/>
    <property type="match status" value="1"/>
</dbReference>
<dbReference type="FunFam" id="3.30.565.10:FF:000006">
    <property type="entry name" value="Sensor histidine kinase WalK"/>
    <property type="match status" value="1"/>
</dbReference>
<dbReference type="SMART" id="SM00086">
    <property type="entry name" value="PAC"/>
    <property type="match status" value="1"/>
</dbReference>
<dbReference type="InterPro" id="IPR036097">
    <property type="entry name" value="HisK_dim/P_sf"/>
</dbReference>
<evidence type="ECO:0000256" key="3">
    <source>
        <dbReference type="ARBA" id="ARBA00022553"/>
    </source>
</evidence>
<evidence type="ECO:0000256" key="2">
    <source>
        <dbReference type="ARBA" id="ARBA00012438"/>
    </source>
</evidence>
<reference evidence="9 10" key="1">
    <citation type="submission" date="2014-01" db="EMBL/GenBank/DDBJ databases">
        <authorList>
            <consortium name="DOE Joint Genome Institute"/>
            <person name="Anderson I."/>
            <person name="Huntemann M."/>
            <person name="Han J."/>
            <person name="Chen A."/>
            <person name="Kyrpides N."/>
            <person name="Mavromatis K."/>
            <person name="Markowitz V."/>
            <person name="Palaniappan K."/>
            <person name="Ivanova N."/>
            <person name="Schaumberg A."/>
            <person name="Pati A."/>
            <person name="Liolios K."/>
            <person name="Nordberg H.P."/>
            <person name="Cantor M.N."/>
            <person name="Hua S.X."/>
            <person name="Woyke T."/>
        </authorList>
    </citation>
    <scope>NUCLEOTIDE SEQUENCE [LARGE SCALE GENOMIC DNA]</scope>
    <source>
        <strain evidence="9 10">XH-48</strain>
    </source>
</reference>
<comment type="catalytic activity">
    <reaction evidence="1">
        <text>ATP + protein L-histidine = ADP + protein N-phospho-L-histidine.</text>
        <dbReference type="EC" id="2.7.13.3"/>
    </reaction>
</comment>
<dbReference type="Pfam" id="PF02518">
    <property type="entry name" value="HATPase_c"/>
    <property type="match status" value="1"/>
</dbReference>
<dbReference type="Pfam" id="PF08448">
    <property type="entry name" value="PAS_4"/>
    <property type="match status" value="2"/>
</dbReference>
<dbReference type="NCBIfam" id="TIGR00229">
    <property type="entry name" value="sensory_box"/>
    <property type="match status" value="2"/>
</dbReference>
<feature type="domain" description="PAC" evidence="8">
    <location>
        <begin position="263"/>
        <end position="313"/>
    </location>
</feature>
<dbReference type="SUPFAM" id="SSF55781">
    <property type="entry name" value="GAF domain-like"/>
    <property type="match status" value="1"/>
</dbReference>
<accession>W0JMR9</accession>
<dbReference type="PROSITE" id="PS50113">
    <property type="entry name" value="PAC"/>
    <property type="match status" value="1"/>
</dbReference>
<dbReference type="Gene3D" id="3.30.450.20">
    <property type="entry name" value="PAS domain"/>
    <property type="match status" value="2"/>
</dbReference>
<dbReference type="InterPro" id="IPR000700">
    <property type="entry name" value="PAS-assoc_C"/>
</dbReference>
<dbReference type="Gene3D" id="3.30.565.10">
    <property type="entry name" value="Histidine kinase-like ATPase, C-terminal domain"/>
    <property type="match status" value="1"/>
</dbReference>
<dbReference type="RefSeq" id="WP_049953127.1">
    <property type="nucleotide sequence ID" value="NZ_CP007055.1"/>
</dbReference>
<evidence type="ECO:0000313" key="9">
    <source>
        <dbReference type="EMBL" id="AHF99883.1"/>
    </source>
</evidence>
<dbReference type="InterPro" id="IPR001610">
    <property type="entry name" value="PAC"/>
</dbReference>
<dbReference type="SUPFAM" id="SSF55874">
    <property type="entry name" value="ATPase domain of HSP90 chaperone/DNA topoisomerase II/histidine kinase"/>
    <property type="match status" value="1"/>
</dbReference>
<dbReference type="Proteomes" id="UP000019024">
    <property type="component" value="Chromosome"/>
</dbReference>
<dbReference type="SMART" id="SM00091">
    <property type="entry name" value="PAS"/>
    <property type="match status" value="2"/>
</dbReference>
<dbReference type="InterPro" id="IPR035965">
    <property type="entry name" value="PAS-like_dom_sf"/>
</dbReference>
<dbReference type="KEGG" id="hlr:HALLA_14880"/>
<organism evidence="9 10">
    <name type="scientific">Halostagnicola larsenii XH-48</name>
    <dbReference type="NCBI Taxonomy" id="797299"/>
    <lineage>
        <taxon>Archaea</taxon>
        <taxon>Methanobacteriati</taxon>
        <taxon>Methanobacteriota</taxon>
        <taxon>Stenosarchaea group</taxon>
        <taxon>Halobacteria</taxon>
        <taxon>Halobacteriales</taxon>
        <taxon>Natrialbaceae</taxon>
        <taxon>Halostagnicola</taxon>
    </lineage>
</organism>
<dbReference type="InterPro" id="IPR003018">
    <property type="entry name" value="GAF"/>
</dbReference>
<feature type="domain" description="PAS" evidence="7">
    <location>
        <begin position="183"/>
        <end position="225"/>
    </location>
</feature>
<name>W0JMR9_9EURY</name>
<dbReference type="InterPro" id="IPR003661">
    <property type="entry name" value="HisK_dim/P_dom"/>
</dbReference>
<dbReference type="InterPro" id="IPR005467">
    <property type="entry name" value="His_kinase_dom"/>
</dbReference>
<evidence type="ECO:0000259" key="8">
    <source>
        <dbReference type="PROSITE" id="PS50113"/>
    </source>
</evidence>
<dbReference type="InterPro" id="IPR029016">
    <property type="entry name" value="GAF-like_dom_sf"/>
</dbReference>
<dbReference type="SUPFAM" id="SSF55785">
    <property type="entry name" value="PYP-like sensor domain (PAS domain)"/>
    <property type="match status" value="2"/>
</dbReference>
<dbReference type="GO" id="GO:0000155">
    <property type="term" value="F:phosphorelay sensor kinase activity"/>
    <property type="evidence" value="ECO:0007669"/>
    <property type="project" value="InterPro"/>
</dbReference>
<evidence type="ECO:0000259" key="7">
    <source>
        <dbReference type="PROSITE" id="PS50112"/>
    </source>
</evidence>
<keyword evidence="5 9" id="KW-0418">Kinase</keyword>
<evidence type="ECO:0000256" key="4">
    <source>
        <dbReference type="ARBA" id="ARBA00022679"/>
    </source>
</evidence>
<dbReference type="PRINTS" id="PR00344">
    <property type="entry name" value="BCTRLSENSOR"/>
</dbReference>
<dbReference type="Pfam" id="PF00512">
    <property type="entry name" value="HisKA"/>
    <property type="match status" value="1"/>
</dbReference>
<dbReference type="Gene3D" id="1.10.287.130">
    <property type="match status" value="1"/>
</dbReference>
<proteinExistence type="predicted"/>
<keyword evidence="10" id="KW-1185">Reference proteome</keyword>
<dbReference type="HOGENOM" id="CLU_000445_114_71_2"/>
<dbReference type="PANTHER" id="PTHR43304">
    <property type="entry name" value="PHYTOCHROME-LIKE PROTEIN CPH1"/>
    <property type="match status" value="1"/>
</dbReference>
<dbReference type="eggNOG" id="arCOG02358">
    <property type="taxonomic scope" value="Archaea"/>
</dbReference>
<protein>
    <recommendedName>
        <fullName evidence="2">histidine kinase</fullName>
        <ecNumber evidence="2">2.7.13.3</ecNumber>
    </recommendedName>
</protein>
<dbReference type="PROSITE" id="PS50109">
    <property type="entry name" value="HIS_KIN"/>
    <property type="match status" value="1"/>
</dbReference>
<feature type="domain" description="Histidine kinase" evidence="6">
    <location>
        <begin position="435"/>
        <end position="648"/>
    </location>
</feature>
<evidence type="ECO:0000256" key="1">
    <source>
        <dbReference type="ARBA" id="ARBA00000085"/>
    </source>
</evidence>
<dbReference type="InterPro" id="IPR003594">
    <property type="entry name" value="HATPase_dom"/>
</dbReference>
<dbReference type="InterPro" id="IPR000014">
    <property type="entry name" value="PAS"/>
</dbReference>
<dbReference type="InterPro" id="IPR004358">
    <property type="entry name" value="Sig_transdc_His_kin-like_C"/>
</dbReference>
<dbReference type="SUPFAM" id="SSF47384">
    <property type="entry name" value="Homodimeric domain of signal transducing histidine kinase"/>
    <property type="match status" value="1"/>
</dbReference>
<dbReference type="STRING" id="797299.HALLA_14880"/>
<evidence type="ECO:0000259" key="6">
    <source>
        <dbReference type="PROSITE" id="PS50109"/>
    </source>
</evidence>
<dbReference type="PATRIC" id="fig|797299.3.peg.1983"/>
<dbReference type="eggNOG" id="arCOG02360">
    <property type="taxonomic scope" value="Archaea"/>
</dbReference>
<dbReference type="SMART" id="SM00388">
    <property type="entry name" value="HisKA"/>
    <property type="match status" value="1"/>
</dbReference>
<keyword evidence="4" id="KW-0808">Transferase</keyword>
<feature type="domain" description="PAS" evidence="7">
    <location>
        <begin position="307"/>
        <end position="354"/>
    </location>
</feature>
<dbReference type="InterPro" id="IPR036890">
    <property type="entry name" value="HATPase_C_sf"/>
</dbReference>
<dbReference type="SMART" id="SM00065">
    <property type="entry name" value="GAF"/>
    <property type="match status" value="1"/>
</dbReference>
<dbReference type="InterPro" id="IPR013656">
    <property type="entry name" value="PAS_4"/>
</dbReference>
<evidence type="ECO:0000256" key="5">
    <source>
        <dbReference type="ARBA" id="ARBA00022777"/>
    </source>
</evidence>
<dbReference type="PROSITE" id="PS50112">
    <property type="entry name" value="PAS"/>
    <property type="match status" value="2"/>
</dbReference>
<gene>
    <name evidence="9" type="ORF">HALLA_14880</name>
</gene>
<dbReference type="EC" id="2.7.13.3" evidence="2"/>
<sequence length="652" mass="73586">MGSTSETDAELHDRIHQQEVVVELGQQALETDDIEQFLCDAAKVVAETLDAEYCKILELRPGDDELRLSHGVGWQEGLVGTATVPTGTDSQAGYTLRTDEPVVVEDLRTEDRFSGLELLTDHGVVSGLSVVIGSSDDPWGVLGVHTTERRAFAEHDINFVRNVSNVLASTIDNRETERRLETEKRVRERVVETSPVGIIVVGADGTLRFANERAEEIYGRTRDELETYTHDDSRWDLVDSHGETLSADETPFGRVLTTGESVFDMEVGLRRPDGQRVWLSVNGTPVELDDEGNAVFAVTDITEQKRLEAEFTEMLGRVSDAFYALDDEFRFTHVNERAEELLQHTEEELLGENLWDVFPSAAEIDEVWDAFQTARDEQVPTSYELYYDTLGFWVEANLYPSETGISVYFRDISDRVQRERALERSNERLERFAYSASHDLQEPLRMVSSYLQLIERRYRDALDEDGEEFLEFAIDGADRMRAMIQSLLEYSRVETRGEPLESVDLETAVTDVIDDLQLRIDEHDADITVEELPRVEGDPGQLRQLFQNLLSNAIQYSGDETPRVHIAAERSDSMWTISVTDEGIGIDPDETGRIFEVFERLHSRAEYSGTGIGLALAQRIVERHGGDIWAESVPGEGATFSFTLPPAETDDR</sequence>
<dbReference type="Pfam" id="PF01590">
    <property type="entry name" value="GAF"/>
    <property type="match status" value="1"/>
</dbReference>
<keyword evidence="3" id="KW-0597">Phosphoprotein</keyword>
<dbReference type="CDD" id="cd00130">
    <property type="entry name" value="PAS"/>
    <property type="match status" value="2"/>
</dbReference>
<dbReference type="AlphaFoldDB" id="W0JMR9"/>
<dbReference type="InterPro" id="IPR052162">
    <property type="entry name" value="Sensor_kinase/Photoreceptor"/>
</dbReference>
<dbReference type="SMART" id="SM00387">
    <property type="entry name" value="HATPase_c"/>
    <property type="match status" value="1"/>
</dbReference>
<dbReference type="EMBL" id="CP007055">
    <property type="protein sequence ID" value="AHF99883.1"/>
    <property type="molecule type" value="Genomic_DNA"/>
</dbReference>
<dbReference type="Gene3D" id="3.30.450.40">
    <property type="match status" value="1"/>
</dbReference>
<dbReference type="GeneID" id="25145709"/>
<evidence type="ECO:0000313" key="10">
    <source>
        <dbReference type="Proteomes" id="UP000019024"/>
    </source>
</evidence>
<dbReference type="PANTHER" id="PTHR43304:SF1">
    <property type="entry name" value="PAC DOMAIN-CONTAINING PROTEIN"/>
    <property type="match status" value="1"/>
</dbReference>